<evidence type="ECO:0000256" key="7">
    <source>
        <dbReference type="ARBA" id="ARBA00022847"/>
    </source>
</evidence>
<evidence type="ECO:0000256" key="3">
    <source>
        <dbReference type="ARBA" id="ARBA00005590"/>
    </source>
</evidence>
<evidence type="ECO:0000256" key="12">
    <source>
        <dbReference type="ARBA" id="ARBA00045588"/>
    </source>
</evidence>
<feature type="transmembrane region" description="Helical" evidence="14">
    <location>
        <begin position="396"/>
        <end position="418"/>
    </location>
</feature>
<dbReference type="InterPro" id="IPR013057">
    <property type="entry name" value="AA_transpt_TM"/>
</dbReference>
<dbReference type="AlphaFoldDB" id="A0A4D6NQ69"/>
<evidence type="ECO:0000256" key="5">
    <source>
        <dbReference type="ARBA" id="ARBA00022475"/>
    </source>
</evidence>
<feature type="transmembrane region" description="Helical" evidence="14">
    <location>
        <begin position="552"/>
        <end position="574"/>
    </location>
</feature>
<comment type="subcellular location">
    <subcellularLocation>
        <location evidence="2">Cell membrane</location>
    </subcellularLocation>
    <subcellularLocation>
        <location evidence="1">Endomembrane system</location>
        <topology evidence="1">Multi-pass membrane protein</topology>
    </subcellularLocation>
</comment>
<sequence>MEVEAGKSVSRSAEVDDDGKTKRTGNVFTTTTHIITVVVGAGVLALAWAMAQLGWIPGTITMIIFACISIYTYNLIADCYRYPDPINGKRNYTYMQAVHAYLGGTMHVFCGLIQYGKLAGITVGYTITSSTSLVAIKKAICFHKRGHQAYCKFSNNPYMIGFGMLQILLSQIPNFHKLTYISTVAAITSFGYAFIGSGLSLAVVVSGKGEPTRIFGSKVGPGLSEADKIWRVFSALGNIALACSYATVVYDIMDTLKSHPPECKQMKKSNVLGITIMTLLFLLCGGLGYAAFGDHTPGNILTGFGFYEPFWLVALGNVFIVTHMVGAYQVLAQPLFRIIEMGANMVWPRSDFINKEYPTKIGPLTFSVNLFRLIWRTIYVAVATTIAMAMPFFNEFLALLGAIGFWPLIVFFPIQMHIAQKQIKRLSLKWCVLQLLSFVCFLVSVVAAVGSIPPARDPSRFDDDGRVKRTGNVFTATTHIVTVVIGAGVLALAWAMAQLGWIAGISVMIAFACISMCTYYFIADCYRFPDPVTGKRNYTYMQAVNSYLGGKMHVFCGAVLYAKLAGVTVGYAITSSISMVAIKKAICFHKHGHDAYCKFSNNPYMVGFGVLQVLLSQTPNFHKLTWLSTMAAATSFGYAFIGSGLSLAVVIQGKGQPTSLFGKKIGPDLTQEEKVWKVFSALGNIALASSFATVIYDIMDTLKSSPPENVQMKRANILGISAMTILFISCGGLGYAAFGNNTPGNILTGFGFYEPYWLVALGNVFIVLHMVGAYQVMAQPLFRVIEMGANIAWPHSDFINKGHPIKMGFLSCEVNFFRLIWRTAYVVIATVLAMAMPFFNEFLGLLGAIGFWPLIVFFPIQMHIAQRQIKTQSLKWYALQLLSLICFLVTAAAAIASIRGISKNIKKYKLFKYKQ</sequence>
<evidence type="ECO:0000256" key="10">
    <source>
        <dbReference type="ARBA" id="ARBA00023136"/>
    </source>
</evidence>
<feature type="region of interest" description="Disordered" evidence="13">
    <location>
        <begin position="1"/>
        <end position="22"/>
    </location>
</feature>
<accession>A0A4D6NQ69</accession>
<evidence type="ECO:0000256" key="4">
    <source>
        <dbReference type="ARBA" id="ARBA00022448"/>
    </source>
</evidence>
<evidence type="ECO:0000256" key="9">
    <source>
        <dbReference type="ARBA" id="ARBA00022989"/>
    </source>
</evidence>
<feature type="domain" description="Amino acid transporter transmembrane" evidence="15">
    <location>
        <begin position="470"/>
        <end position="900"/>
    </location>
</feature>
<feature type="transmembrane region" description="Helical" evidence="14">
    <location>
        <begin position="55"/>
        <end position="76"/>
    </location>
</feature>
<evidence type="ECO:0000256" key="13">
    <source>
        <dbReference type="SAM" id="MobiDB-lite"/>
    </source>
</evidence>
<feature type="transmembrane region" description="Helical" evidence="14">
    <location>
        <begin position="876"/>
        <end position="898"/>
    </location>
</feature>
<proteinExistence type="inferred from homology"/>
<evidence type="ECO:0000256" key="8">
    <source>
        <dbReference type="ARBA" id="ARBA00022970"/>
    </source>
</evidence>
<name>A0A4D6NQ69_VIGUN</name>
<dbReference type="GO" id="GO:0015293">
    <property type="term" value="F:symporter activity"/>
    <property type="evidence" value="ECO:0007669"/>
    <property type="project" value="UniProtKB-KW"/>
</dbReference>
<feature type="transmembrane region" description="Helical" evidence="14">
    <location>
        <begin position="373"/>
        <end position="390"/>
    </location>
</feature>
<feature type="transmembrane region" description="Helical" evidence="14">
    <location>
        <begin position="27"/>
        <end position="49"/>
    </location>
</feature>
<protein>
    <submittedName>
        <fullName evidence="16">Solute carrier family 36</fullName>
    </submittedName>
</protein>
<comment type="similarity">
    <text evidence="3">Belongs to the amino acid/polyamine transporter 2 family. Amino acid/auxin permease (AAAP) (TC 2.A.18.1) subfamily.</text>
</comment>
<dbReference type="EMBL" id="CP039355">
    <property type="protein sequence ID" value="QCE16040.1"/>
    <property type="molecule type" value="Genomic_DNA"/>
</dbReference>
<reference evidence="16 17" key="1">
    <citation type="submission" date="2019-04" db="EMBL/GenBank/DDBJ databases">
        <title>An improved genome assembly and genetic linkage map for asparagus bean, Vigna unguiculata ssp. sesquipedialis.</title>
        <authorList>
            <person name="Xia Q."/>
            <person name="Zhang R."/>
            <person name="Dong Y."/>
        </authorList>
    </citation>
    <scope>NUCLEOTIDE SEQUENCE [LARGE SCALE GENOMIC DNA]</scope>
    <source>
        <tissue evidence="16">Leaf</tissue>
    </source>
</reference>
<evidence type="ECO:0000256" key="2">
    <source>
        <dbReference type="ARBA" id="ARBA00004236"/>
    </source>
</evidence>
<feature type="transmembrane region" description="Helical" evidence="14">
    <location>
        <begin position="229"/>
        <end position="250"/>
    </location>
</feature>
<keyword evidence="17" id="KW-1185">Reference proteome</keyword>
<feature type="transmembrane region" description="Helical" evidence="14">
    <location>
        <begin position="310"/>
        <end position="331"/>
    </location>
</feature>
<keyword evidence="5" id="KW-1003">Cell membrane</keyword>
<feature type="transmembrane region" description="Helical" evidence="14">
    <location>
        <begin position="624"/>
        <end position="651"/>
    </location>
</feature>
<dbReference type="PANTHER" id="PTHR48017">
    <property type="entry name" value="OS05G0424000 PROTEIN-RELATED"/>
    <property type="match status" value="1"/>
</dbReference>
<dbReference type="GO" id="GO:0009734">
    <property type="term" value="P:auxin-activated signaling pathway"/>
    <property type="evidence" value="ECO:0007669"/>
    <property type="project" value="UniProtKB-KW"/>
</dbReference>
<dbReference type="GO" id="GO:0006865">
    <property type="term" value="P:amino acid transport"/>
    <property type="evidence" value="ECO:0007669"/>
    <property type="project" value="UniProtKB-KW"/>
</dbReference>
<comment type="function">
    <text evidence="12">Carrier protein involved in proton-driven auxin influx. Mediates the formation of auxin gradient from developing leaves (site of auxin biosynthesis) to tips by contributing to the loading of auxin in vascular tissues and facilitating acropetal (base to tip) auxin transport within inner tissues of the root apex, and basipetal (tip to base) auxin transport within outer tissues of the root apex. May be involved in lateral roots and nodules formation.</text>
</comment>
<feature type="transmembrane region" description="Helical" evidence="14">
    <location>
        <begin position="717"/>
        <end position="736"/>
    </location>
</feature>
<keyword evidence="7" id="KW-0769">Symport</keyword>
<dbReference type="Pfam" id="PF01490">
    <property type="entry name" value="Aa_trans"/>
    <property type="match status" value="2"/>
</dbReference>
<feature type="transmembrane region" description="Helical" evidence="14">
    <location>
        <begin position="430"/>
        <end position="453"/>
    </location>
</feature>
<feature type="transmembrane region" description="Helical" evidence="14">
    <location>
        <begin position="756"/>
        <end position="777"/>
    </location>
</feature>
<keyword evidence="10 14" id="KW-0472">Membrane</keyword>
<feature type="transmembrane region" description="Helical" evidence="14">
    <location>
        <begin position="271"/>
        <end position="290"/>
    </location>
</feature>
<keyword evidence="4" id="KW-0813">Transport</keyword>
<feature type="transmembrane region" description="Helical" evidence="14">
    <location>
        <begin position="678"/>
        <end position="696"/>
    </location>
</feature>
<feature type="transmembrane region" description="Helical" evidence="14">
    <location>
        <begin position="845"/>
        <end position="864"/>
    </location>
</feature>
<dbReference type="GO" id="GO:0012505">
    <property type="term" value="C:endomembrane system"/>
    <property type="evidence" value="ECO:0007669"/>
    <property type="project" value="UniProtKB-SubCell"/>
</dbReference>
<evidence type="ECO:0000259" key="15">
    <source>
        <dbReference type="Pfam" id="PF01490"/>
    </source>
</evidence>
<feature type="transmembrane region" description="Helical" evidence="14">
    <location>
        <begin position="819"/>
        <end position="839"/>
    </location>
</feature>
<evidence type="ECO:0000313" key="17">
    <source>
        <dbReference type="Proteomes" id="UP000501690"/>
    </source>
</evidence>
<gene>
    <name evidence="16" type="ORF">DEO72_LG11g3053</name>
</gene>
<feature type="transmembrane region" description="Helical" evidence="14">
    <location>
        <begin position="473"/>
        <end position="494"/>
    </location>
</feature>
<organism evidence="16 17">
    <name type="scientific">Vigna unguiculata</name>
    <name type="common">Cowpea</name>
    <dbReference type="NCBI Taxonomy" id="3917"/>
    <lineage>
        <taxon>Eukaryota</taxon>
        <taxon>Viridiplantae</taxon>
        <taxon>Streptophyta</taxon>
        <taxon>Embryophyta</taxon>
        <taxon>Tracheophyta</taxon>
        <taxon>Spermatophyta</taxon>
        <taxon>Magnoliopsida</taxon>
        <taxon>eudicotyledons</taxon>
        <taxon>Gunneridae</taxon>
        <taxon>Pentapetalae</taxon>
        <taxon>rosids</taxon>
        <taxon>fabids</taxon>
        <taxon>Fabales</taxon>
        <taxon>Fabaceae</taxon>
        <taxon>Papilionoideae</taxon>
        <taxon>50 kb inversion clade</taxon>
        <taxon>NPAAA clade</taxon>
        <taxon>indigoferoid/millettioid clade</taxon>
        <taxon>Phaseoleae</taxon>
        <taxon>Vigna</taxon>
    </lineage>
</organism>
<keyword evidence="11" id="KW-0927">Auxin signaling pathway</keyword>
<evidence type="ECO:0000256" key="1">
    <source>
        <dbReference type="ARBA" id="ARBA00004127"/>
    </source>
</evidence>
<feature type="transmembrane region" description="Helical" evidence="14">
    <location>
        <begin position="178"/>
        <end position="205"/>
    </location>
</feature>
<dbReference type="GO" id="GO:0005886">
    <property type="term" value="C:plasma membrane"/>
    <property type="evidence" value="ECO:0007669"/>
    <property type="project" value="UniProtKB-SubCell"/>
</dbReference>
<evidence type="ECO:0000313" key="16">
    <source>
        <dbReference type="EMBL" id="QCE16040.1"/>
    </source>
</evidence>
<feature type="domain" description="Amino acid transporter transmembrane" evidence="15">
    <location>
        <begin position="24"/>
        <end position="452"/>
    </location>
</feature>
<evidence type="ECO:0000256" key="6">
    <source>
        <dbReference type="ARBA" id="ARBA00022692"/>
    </source>
</evidence>
<evidence type="ECO:0000256" key="14">
    <source>
        <dbReference type="SAM" id="Phobius"/>
    </source>
</evidence>
<evidence type="ECO:0000256" key="11">
    <source>
        <dbReference type="ARBA" id="ARBA00023294"/>
    </source>
</evidence>
<keyword evidence="9 14" id="KW-1133">Transmembrane helix</keyword>
<keyword evidence="8" id="KW-0029">Amino-acid transport</keyword>
<dbReference type="Proteomes" id="UP000501690">
    <property type="component" value="Linkage Group LG11"/>
</dbReference>
<keyword evidence="6 14" id="KW-0812">Transmembrane</keyword>
<feature type="transmembrane region" description="Helical" evidence="14">
    <location>
        <begin position="501"/>
        <end position="522"/>
    </location>
</feature>